<evidence type="ECO:0000256" key="1">
    <source>
        <dbReference type="SAM" id="MobiDB-lite"/>
    </source>
</evidence>
<evidence type="ECO:0000313" key="4">
    <source>
        <dbReference type="Proteomes" id="UP000053558"/>
    </source>
</evidence>
<dbReference type="CDD" id="cd12087">
    <property type="entry name" value="TM_EGFR-like"/>
    <property type="match status" value="1"/>
</dbReference>
<protein>
    <submittedName>
        <fullName evidence="3">Uncharacterized protein</fullName>
    </submittedName>
</protein>
<keyword evidence="4" id="KW-1185">Reference proteome</keyword>
<keyword evidence="2" id="KW-0472">Membrane</keyword>
<feature type="region of interest" description="Disordered" evidence="1">
    <location>
        <begin position="35"/>
        <end position="122"/>
    </location>
</feature>
<feature type="region of interest" description="Disordered" evidence="1">
    <location>
        <begin position="291"/>
        <end position="311"/>
    </location>
</feature>
<feature type="region of interest" description="Disordered" evidence="1">
    <location>
        <begin position="206"/>
        <end position="229"/>
    </location>
</feature>
<keyword evidence="2" id="KW-1133">Transmembrane helix</keyword>
<feature type="region of interest" description="Disordered" evidence="1">
    <location>
        <begin position="374"/>
        <end position="461"/>
    </location>
</feature>
<proteinExistence type="predicted"/>
<evidence type="ECO:0000256" key="2">
    <source>
        <dbReference type="SAM" id="Phobius"/>
    </source>
</evidence>
<feature type="transmembrane region" description="Helical" evidence="2">
    <location>
        <begin position="179"/>
        <end position="198"/>
    </location>
</feature>
<dbReference type="AlphaFoldDB" id="A0A5M3MWT7"/>
<feature type="compositionally biased region" description="Low complexity" evidence="1">
    <location>
        <begin position="77"/>
        <end position="122"/>
    </location>
</feature>
<feature type="compositionally biased region" description="Polar residues" evidence="1">
    <location>
        <begin position="65"/>
        <end position="76"/>
    </location>
</feature>
<sequence length="461" mass="47465">MSRHAFNNGRSGGLHRRAANLNKIDPRFSPTASYPGATFGLIPIPGQDDPTTKPEAASPTPDPKATSSASTPDASKSVTPATSAALTTPATTSASAAQTSSASAASSSSIPATTSSASSTTQASTSVSVATGAPTTSIAVVTPNPTVASPTGLNLQPSSTISSPSATSTSTSSVHTSTVIGGVVGGLAALALIGFVVMRIIRRSRKDDDDDEFNPNQFRRQSVMLMDDPPPPVPPLPPMPPMPSMYNNPRPPNMVERHMNASPALAQQQAYGQQNFYGSFPSSGLSFLPGDVVSHPGSPAPPPPAAYNQHPMALGDFADAAGIARQPSNATAGYAVQRRPSNANAAFGAPAAVTEQHYLDLNRSSVSPYQEKQYAEISRHLSSSGQGQGMRSPPAPQSAAYVHPIPEEYADLPSPFEDAHAAKSANAAAAAPAPAAHPQKEEPRPVSTYTMYDEGDAYGGM</sequence>
<dbReference type="OrthoDB" id="3263296at2759"/>
<reference evidence="4" key="1">
    <citation type="journal article" date="2012" name="Science">
        <title>The Paleozoic origin of enzymatic lignin decomposition reconstructed from 31 fungal genomes.</title>
        <authorList>
            <person name="Floudas D."/>
            <person name="Binder M."/>
            <person name="Riley R."/>
            <person name="Barry K."/>
            <person name="Blanchette R.A."/>
            <person name="Henrissat B."/>
            <person name="Martinez A.T."/>
            <person name="Otillar R."/>
            <person name="Spatafora J.W."/>
            <person name="Yadav J.S."/>
            <person name="Aerts A."/>
            <person name="Benoit I."/>
            <person name="Boyd A."/>
            <person name="Carlson A."/>
            <person name="Copeland A."/>
            <person name="Coutinho P.M."/>
            <person name="de Vries R.P."/>
            <person name="Ferreira P."/>
            <person name="Findley K."/>
            <person name="Foster B."/>
            <person name="Gaskell J."/>
            <person name="Glotzer D."/>
            <person name="Gorecki P."/>
            <person name="Heitman J."/>
            <person name="Hesse C."/>
            <person name="Hori C."/>
            <person name="Igarashi K."/>
            <person name="Jurgens J.A."/>
            <person name="Kallen N."/>
            <person name="Kersten P."/>
            <person name="Kohler A."/>
            <person name="Kuees U."/>
            <person name="Kumar T.K.A."/>
            <person name="Kuo A."/>
            <person name="LaButti K."/>
            <person name="Larrondo L.F."/>
            <person name="Lindquist E."/>
            <person name="Ling A."/>
            <person name="Lombard V."/>
            <person name="Lucas S."/>
            <person name="Lundell T."/>
            <person name="Martin R."/>
            <person name="McLaughlin D.J."/>
            <person name="Morgenstern I."/>
            <person name="Morin E."/>
            <person name="Murat C."/>
            <person name="Nagy L.G."/>
            <person name="Nolan M."/>
            <person name="Ohm R.A."/>
            <person name="Patyshakuliyeva A."/>
            <person name="Rokas A."/>
            <person name="Ruiz-Duenas F.J."/>
            <person name="Sabat G."/>
            <person name="Salamov A."/>
            <person name="Samejima M."/>
            <person name="Schmutz J."/>
            <person name="Slot J.C."/>
            <person name="St John F."/>
            <person name="Stenlid J."/>
            <person name="Sun H."/>
            <person name="Sun S."/>
            <person name="Syed K."/>
            <person name="Tsang A."/>
            <person name="Wiebenga A."/>
            <person name="Young D."/>
            <person name="Pisabarro A."/>
            <person name="Eastwood D.C."/>
            <person name="Martin F."/>
            <person name="Cullen D."/>
            <person name="Grigoriev I.V."/>
            <person name="Hibbett D.S."/>
        </authorList>
    </citation>
    <scope>NUCLEOTIDE SEQUENCE [LARGE SCALE GENOMIC DNA]</scope>
    <source>
        <strain evidence="4">RWD-64-598 SS2</strain>
    </source>
</reference>
<comment type="caution">
    <text evidence="3">The sequence shown here is derived from an EMBL/GenBank/DDBJ whole genome shotgun (WGS) entry which is preliminary data.</text>
</comment>
<dbReference type="KEGG" id="cput:CONPUDRAFT_152258"/>
<gene>
    <name evidence="3" type="ORF">CONPUDRAFT_152258</name>
</gene>
<organism evidence="3 4">
    <name type="scientific">Coniophora puteana (strain RWD-64-598)</name>
    <name type="common">Brown rot fungus</name>
    <dbReference type="NCBI Taxonomy" id="741705"/>
    <lineage>
        <taxon>Eukaryota</taxon>
        <taxon>Fungi</taxon>
        <taxon>Dikarya</taxon>
        <taxon>Basidiomycota</taxon>
        <taxon>Agaricomycotina</taxon>
        <taxon>Agaricomycetes</taxon>
        <taxon>Agaricomycetidae</taxon>
        <taxon>Boletales</taxon>
        <taxon>Coniophorineae</taxon>
        <taxon>Coniophoraceae</taxon>
        <taxon>Coniophora</taxon>
    </lineage>
</organism>
<dbReference type="RefSeq" id="XP_007767041.1">
    <property type="nucleotide sequence ID" value="XM_007768851.1"/>
</dbReference>
<feature type="region of interest" description="Disordered" evidence="1">
    <location>
        <begin position="149"/>
        <end position="173"/>
    </location>
</feature>
<dbReference type="GeneID" id="19202971"/>
<accession>A0A5M3MWT7</accession>
<feature type="compositionally biased region" description="Low complexity" evidence="1">
    <location>
        <begin position="422"/>
        <end position="437"/>
    </location>
</feature>
<keyword evidence="2" id="KW-0812">Transmembrane</keyword>
<dbReference type="Proteomes" id="UP000053558">
    <property type="component" value="Unassembled WGS sequence"/>
</dbReference>
<name>A0A5M3MWT7_CONPW</name>
<dbReference type="OMA" id="LNKRWVY"/>
<feature type="compositionally biased region" description="Low complexity" evidence="1">
    <location>
        <begin position="158"/>
        <end position="173"/>
    </location>
</feature>
<dbReference type="EMBL" id="JH711576">
    <property type="protein sequence ID" value="EIW83224.1"/>
    <property type="molecule type" value="Genomic_DNA"/>
</dbReference>
<evidence type="ECO:0000313" key="3">
    <source>
        <dbReference type="EMBL" id="EIW83224.1"/>
    </source>
</evidence>